<dbReference type="Proteomes" id="UP001341840">
    <property type="component" value="Unassembled WGS sequence"/>
</dbReference>
<protein>
    <recommendedName>
        <fullName evidence="10">Aspartate--tRNA ligase</fullName>
    </recommendedName>
</protein>
<feature type="domain" description="Aminoacyl-tRNA synthetase class II (D/K/N)" evidence="6">
    <location>
        <begin position="46"/>
        <end position="287"/>
    </location>
</feature>
<dbReference type="SUPFAM" id="SSF55681">
    <property type="entry name" value="Class II aaRS and biotin synthetases"/>
    <property type="match status" value="1"/>
</dbReference>
<dbReference type="SUPFAM" id="SSF55261">
    <property type="entry name" value="GAD domain-like"/>
    <property type="match status" value="1"/>
</dbReference>
<feature type="non-terminal residue" evidence="8">
    <location>
        <position position="1"/>
    </location>
</feature>
<evidence type="ECO:0000256" key="1">
    <source>
        <dbReference type="ARBA" id="ARBA00022598"/>
    </source>
</evidence>
<dbReference type="InterPro" id="IPR029351">
    <property type="entry name" value="GAD_dom"/>
</dbReference>
<keyword evidence="9" id="KW-1185">Reference proteome</keyword>
<evidence type="ECO:0000313" key="9">
    <source>
        <dbReference type="Proteomes" id="UP001341840"/>
    </source>
</evidence>
<name>A0ABU6XKE8_9FABA</name>
<dbReference type="Gene3D" id="3.30.1360.30">
    <property type="entry name" value="GAD-like domain"/>
    <property type="match status" value="1"/>
</dbReference>
<evidence type="ECO:0000256" key="4">
    <source>
        <dbReference type="ARBA" id="ARBA00022917"/>
    </source>
</evidence>
<dbReference type="Gene3D" id="3.30.930.10">
    <property type="entry name" value="Bira Bifunctional Protein, Domain 2"/>
    <property type="match status" value="2"/>
</dbReference>
<dbReference type="Pfam" id="PF00152">
    <property type="entry name" value="tRNA-synt_2"/>
    <property type="match status" value="1"/>
</dbReference>
<evidence type="ECO:0008006" key="10">
    <source>
        <dbReference type="Google" id="ProtNLM"/>
    </source>
</evidence>
<dbReference type="PANTHER" id="PTHR22594:SF5">
    <property type="entry name" value="ASPARTATE--TRNA LIGASE, MITOCHONDRIAL"/>
    <property type="match status" value="1"/>
</dbReference>
<organism evidence="8 9">
    <name type="scientific">Stylosanthes scabra</name>
    <dbReference type="NCBI Taxonomy" id="79078"/>
    <lineage>
        <taxon>Eukaryota</taxon>
        <taxon>Viridiplantae</taxon>
        <taxon>Streptophyta</taxon>
        <taxon>Embryophyta</taxon>
        <taxon>Tracheophyta</taxon>
        <taxon>Spermatophyta</taxon>
        <taxon>Magnoliopsida</taxon>
        <taxon>eudicotyledons</taxon>
        <taxon>Gunneridae</taxon>
        <taxon>Pentapetalae</taxon>
        <taxon>rosids</taxon>
        <taxon>fabids</taxon>
        <taxon>Fabales</taxon>
        <taxon>Fabaceae</taxon>
        <taxon>Papilionoideae</taxon>
        <taxon>50 kb inversion clade</taxon>
        <taxon>dalbergioids sensu lato</taxon>
        <taxon>Dalbergieae</taxon>
        <taxon>Pterocarpus clade</taxon>
        <taxon>Stylosanthes</taxon>
    </lineage>
</organism>
<dbReference type="InterPro" id="IPR004364">
    <property type="entry name" value="Aa-tRNA-synt_II"/>
</dbReference>
<dbReference type="InterPro" id="IPR045864">
    <property type="entry name" value="aa-tRNA-synth_II/BPL/LPL"/>
</dbReference>
<dbReference type="PANTHER" id="PTHR22594">
    <property type="entry name" value="ASPARTYL/LYSYL-TRNA SYNTHETASE"/>
    <property type="match status" value="1"/>
</dbReference>
<evidence type="ECO:0000256" key="3">
    <source>
        <dbReference type="ARBA" id="ARBA00022840"/>
    </source>
</evidence>
<comment type="caution">
    <text evidence="8">The sequence shown here is derived from an EMBL/GenBank/DDBJ whole genome shotgun (WGS) entry which is preliminary data.</text>
</comment>
<keyword evidence="1" id="KW-0436">Ligase</keyword>
<evidence type="ECO:0000256" key="5">
    <source>
        <dbReference type="ARBA" id="ARBA00023146"/>
    </source>
</evidence>
<dbReference type="EMBL" id="JASCZI010211959">
    <property type="protein sequence ID" value="MED6197725.1"/>
    <property type="molecule type" value="Genomic_DNA"/>
</dbReference>
<keyword evidence="2" id="KW-0547">Nucleotide-binding</keyword>
<gene>
    <name evidence="8" type="ORF">PIB30_059405</name>
</gene>
<feature type="domain" description="GAD" evidence="7">
    <location>
        <begin position="91"/>
        <end position="190"/>
    </location>
</feature>
<keyword evidence="4" id="KW-0648">Protein biosynthesis</keyword>
<evidence type="ECO:0000259" key="7">
    <source>
        <dbReference type="Pfam" id="PF02938"/>
    </source>
</evidence>
<accession>A0ABU6XKE8</accession>
<evidence type="ECO:0000313" key="8">
    <source>
        <dbReference type="EMBL" id="MED6197725.1"/>
    </source>
</evidence>
<dbReference type="Pfam" id="PF02938">
    <property type="entry name" value="GAD"/>
    <property type="match status" value="1"/>
</dbReference>
<keyword evidence="5" id="KW-0030">Aminoacyl-tRNA synthetase</keyword>
<sequence>YRCLDLRRQQMSFNILMRHKAVKLIRRYLEDVHGFVEVFLDIKGVELPNPFPRLTYAEAMSTYGSDRPDTRFDLELKDVSDLFLGSSFRVFSDSLERGGVIKVLCIPSGAKRYSNSALKKGDIFNEALRAGAKGLPFLKVLDTGETEGIAALISSMDATTRENLLKRCSAGPGDLILFAVGHHTSVNRTLDRLRLYVANDLGLIDHGKHSILWITDFPMFEWNDTEHRLEALHHPFTAPNPEDMNDLASARALAYDMVYNGVEIGGGSLRIYKREIQQKVLEIVGISIEQA</sequence>
<evidence type="ECO:0000259" key="6">
    <source>
        <dbReference type="Pfam" id="PF00152"/>
    </source>
</evidence>
<dbReference type="InterPro" id="IPR004115">
    <property type="entry name" value="GAD-like_sf"/>
</dbReference>
<reference evidence="8 9" key="1">
    <citation type="journal article" date="2023" name="Plants (Basel)">
        <title>Bridging the Gap: Combining Genomics and Transcriptomics Approaches to Understand Stylosanthes scabra, an Orphan Legume from the Brazilian Caatinga.</title>
        <authorList>
            <person name="Ferreira-Neto J.R.C."/>
            <person name="da Silva M.D."/>
            <person name="Binneck E."/>
            <person name="de Melo N.F."/>
            <person name="da Silva R.H."/>
            <person name="de Melo A.L.T.M."/>
            <person name="Pandolfi V."/>
            <person name="Bustamante F.O."/>
            <person name="Brasileiro-Vidal A.C."/>
            <person name="Benko-Iseppon A.M."/>
        </authorList>
    </citation>
    <scope>NUCLEOTIDE SEQUENCE [LARGE SCALE GENOMIC DNA]</scope>
    <source>
        <tissue evidence="8">Leaves</tissue>
    </source>
</reference>
<keyword evidence="3" id="KW-0067">ATP-binding</keyword>
<proteinExistence type="predicted"/>
<evidence type="ECO:0000256" key="2">
    <source>
        <dbReference type="ARBA" id="ARBA00022741"/>
    </source>
</evidence>